<dbReference type="EMBL" id="QTSU01000003">
    <property type="protein sequence ID" value="RDZ26595.1"/>
    <property type="molecule type" value="Genomic_DNA"/>
</dbReference>
<evidence type="ECO:0000313" key="2">
    <source>
        <dbReference type="EMBL" id="RDZ26595.1"/>
    </source>
</evidence>
<reference evidence="2 3" key="1">
    <citation type="submission" date="2018-08" db="EMBL/GenBank/DDBJ databases">
        <title>Lysobacter sp. zong2l5, whole genome shotgun sequence.</title>
        <authorList>
            <person name="Zhang X."/>
            <person name="Feng G."/>
            <person name="Zhu H."/>
        </authorList>
    </citation>
    <scope>NUCLEOTIDE SEQUENCE [LARGE SCALE GENOMIC DNA]</scope>
    <source>
        <strain evidence="3">zong2l5</strain>
    </source>
</reference>
<comment type="caution">
    <text evidence="2">The sequence shown here is derived from an EMBL/GenBank/DDBJ whole genome shotgun (WGS) entry which is preliminary data.</text>
</comment>
<gene>
    <name evidence="2" type="ORF">DX914_16560</name>
</gene>
<accession>A0A371JY56</accession>
<sequence>MNAPALHSAPAIAPVRSRQAATIARAVRREDLPALLRLCDEHAGQAAFERLPYGPARDTLLELEEALFEPPLRAWAWIAYAGEEPVGYASASVGLSLLERAYHLSLDGLYVRPDWRERAVEALLFEQALAAARRFGCANLQWHAPAWSEAARALDLPRRATRIESLRYVLPLADDAH</sequence>
<dbReference type="OrthoDB" id="9805924at2"/>
<keyword evidence="3" id="KW-1185">Reference proteome</keyword>
<evidence type="ECO:0000313" key="3">
    <source>
        <dbReference type="Proteomes" id="UP000264492"/>
    </source>
</evidence>
<dbReference type="SUPFAM" id="SSF55729">
    <property type="entry name" value="Acyl-CoA N-acyltransferases (Nat)"/>
    <property type="match status" value="1"/>
</dbReference>
<dbReference type="InterPro" id="IPR000182">
    <property type="entry name" value="GNAT_dom"/>
</dbReference>
<feature type="domain" description="N-acetyltransferase" evidence="1">
    <location>
        <begin position="22"/>
        <end position="177"/>
    </location>
</feature>
<dbReference type="CDD" id="cd04301">
    <property type="entry name" value="NAT_SF"/>
    <property type="match status" value="1"/>
</dbReference>
<evidence type="ECO:0000259" key="1">
    <source>
        <dbReference type="PROSITE" id="PS51186"/>
    </source>
</evidence>
<dbReference type="RefSeq" id="WP_115860780.1">
    <property type="nucleotide sequence ID" value="NZ_QTSU01000003.1"/>
</dbReference>
<dbReference type="GO" id="GO:0016747">
    <property type="term" value="F:acyltransferase activity, transferring groups other than amino-acyl groups"/>
    <property type="evidence" value="ECO:0007669"/>
    <property type="project" value="InterPro"/>
</dbReference>
<dbReference type="InterPro" id="IPR016181">
    <property type="entry name" value="Acyl_CoA_acyltransferase"/>
</dbReference>
<keyword evidence="2" id="KW-0808">Transferase</keyword>
<dbReference type="Proteomes" id="UP000264492">
    <property type="component" value="Unassembled WGS sequence"/>
</dbReference>
<dbReference type="PROSITE" id="PS51186">
    <property type="entry name" value="GNAT"/>
    <property type="match status" value="1"/>
</dbReference>
<protein>
    <submittedName>
        <fullName evidence="2">GNAT family N-acetyltransferase</fullName>
    </submittedName>
</protein>
<dbReference type="Gene3D" id="3.40.630.30">
    <property type="match status" value="1"/>
</dbReference>
<dbReference type="AlphaFoldDB" id="A0A371JY56"/>
<dbReference type="Pfam" id="PF00583">
    <property type="entry name" value="Acetyltransf_1"/>
    <property type="match status" value="1"/>
</dbReference>
<name>A0A371JY56_9GAMM</name>
<organism evidence="2 3">
    <name type="scientific">Lysobacter silvisoli</name>
    <dbReference type="NCBI Taxonomy" id="2293254"/>
    <lineage>
        <taxon>Bacteria</taxon>
        <taxon>Pseudomonadati</taxon>
        <taxon>Pseudomonadota</taxon>
        <taxon>Gammaproteobacteria</taxon>
        <taxon>Lysobacterales</taxon>
        <taxon>Lysobacteraceae</taxon>
        <taxon>Lysobacter</taxon>
    </lineage>
</organism>
<proteinExistence type="predicted"/>